<protein>
    <recommendedName>
        <fullName evidence="4">3-deoxy-manno-octulosonate cytidylyltransferase</fullName>
        <ecNumber evidence="4">2.7.7.38</ecNumber>
    </recommendedName>
    <alternativeName>
        <fullName evidence="4">CMP-2-keto-3-deoxyoctulosonic acid synthase</fullName>
        <shortName evidence="4">CKS</shortName>
        <shortName evidence="4">CMP-KDO synthase</shortName>
    </alternativeName>
</protein>
<dbReference type="GO" id="GO:0009103">
    <property type="term" value="P:lipopolysaccharide biosynthetic process"/>
    <property type="evidence" value="ECO:0007669"/>
    <property type="project" value="UniProtKB-UniRule"/>
</dbReference>
<dbReference type="PANTHER" id="PTHR42866">
    <property type="entry name" value="3-DEOXY-MANNO-OCTULOSONATE CYTIDYLYLTRANSFERASE"/>
    <property type="match status" value="1"/>
</dbReference>
<evidence type="ECO:0000313" key="5">
    <source>
        <dbReference type="EMBL" id="AWU92923.1"/>
    </source>
</evidence>
<sequence>MPTSSSPARPANPIVVIPARMASTRLPGKPLADILGAPMIVHVLRRAMEAAIGPVVVACAEPEIARAVEAAGGTAVLTRPDHPSGSDRIFEALRLIDPEGRHDAVVNVQGDLPTVEPESVRAVFAPLADPEVDIATLVVEITREEEKSDPNVVKAVLELPAGSRRGRALYFTRATAPTGDGPLYHHIGLYAYRRAALERFVALPPSVLEQRERLEQLRALADGMRIDAAVVDEVPLGVDTPADLERACALLSARKGG</sequence>
<comment type="subcellular location">
    <subcellularLocation>
        <location evidence="4">Cytoplasm</location>
    </subcellularLocation>
</comment>
<dbReference type="Pfam" id="PF02348">
    <property type="entry name" value="CTP_transf_3"/>
    <property type="match status" value="1"/>
</dbReference>
<dbReference type="InterPro" id="IPR029044">
    <property type="entry name" value="Nucleotide-diphossugar_trans"/>
</dbReference>
<dbReference type="HAMAP" id="MF_00057">
    <property type="entry name" value="KdsB"/>
    <property type="match status" value="1"/>
</dbReference>
<dbReference type="UniPathway" id="UPA00358">
    <property type="reaction ID" value="UER00476"/>
</dbReference>
<comment type="similarity">
    <text evidence="4">Belongs to the KdsB family.</text>
</comment>
<dbReference type="InterPro" id="IPR004528">
    <property type="entry name" value="KdsB"/>
</dbReference>
<dbReference type="RefSeq" id="WP_111065495.1">
    <property type="nucleotide sequence ID" value="NZ_CP029829.1"/>
</dbReference>
<dbReference type="Proteomes" id="UP000249605">
    <property type="component" value="Chromosome"/>
</dbReference>
<dbReference type="Gene3D" id="3.90.550.10">
    <property type="entry name" value="Spore Coat Polysaccharide Biosynthesis Protein SpsA, Chain A"/>
    <property type="match status" value="1"/>
</dbReference>
<dbReference type="OrthoDB" id="9815559at2"/>
<keyword evidence="1 4" id="KW-0808">Transferase</keyword>
<evidence type="ECO:0000256" key="3">
    <source>
        <dbReference type="ARBA" id="ARBA00022985"/>
    </source>
</evidence>
<comment type="catalytic activity">
    <reaction evidence="4">
        <text>3-deoxy-alpha-D-manno-oct-2-ulosonate + CTP = CMP-3-deoxy-beta-D-manno-octulosonate + diphosphate</text>
        <dbReference type="Rhea" id="RHEA:23448"/>
        <dbReference type="ChEBI" id="CHEBI:33019"/>
        <dbReference type="ChEBI" id="CHEBI:37563"/>
        <dbReference type="ChEBI" id="CHEBI:85986"/>
        <dbReference type="ChEBI" id="CHEBI:85987"/>
        <dbReference type="EC" id="2.7.7.38"/>
    </reaction>
</comment>
<reference evidence="5 6" key="1">
    <citation type="journal article" date="2019" name="Int. J. Syst. Evol. Microbiol.">
        <title>Azospirillum ramasamyi sp. nov., a novel diazotrophic bacterium isolated from fermented bovine products.</title>
        <authorList>
            <person name="Anandham R."/>
            <person name="Heo J."/>
            <person name="Krishnamoorthy R."/>
            <person name="SenthilKumar M."/>
            <person name="Gopal N.O."/>
            <person name="Kim S.J."/>
            <person name="Kwon S.W."/>
        </authorList>
    </citation>
    <scope>NUCLEOTIDE SEQUENCE [LARGE SCALE GENOMIC DNA]</scope>
    <source>
        <strain evidence="5 6">M2T2B2</strain>
    </source>
</reference>
<dbReference type="AlphaFoldDB" id="A0A2U9S1W5"/>
<dbReference type="GO" id="GO:0005829">
    <property type="term" value="C:cytosol"/>
    <property type="evidence" value="ECO:0007669"/>
    <property type="project" value="TreeGrafter"/>
</dbReference>
<keyword evidence="2 4" id="KW-0548">Nucleotidyltransferase</keyword>
<dbReference type="CDD" id="cd02517">
    <property type="entry name" value="CMP-KDO-Synthetase"/>
    <property type="match status" value="1"/>
</dbReference>
<name>A0A2U9S1W5_9PROT</name>
<dbReference type="PANTHER" id="PTHR42866:SF2">
    <property type="entry name" value="3-DEOXY-MANNO-OCTULOSONATE CYTIDYLYLTRANSFERASE, MITOCHONDRIAL"/>
    <property type="match status" value="1"/>
</dbReference>
<dbReference type="NCBIfam" id="NF003952">
    <property type="entry name" value="PRK05450.1-5"/>
    <property type="match status" value="1"/>
</dbReference>
<keyword evidence="6" id="KW-1185">Reference proteome</keyword>
<dbReference type="InterPro" id="IPR003329">
    <property type="entry name" value="Cytidylyl_trans"/>
</dbReference>
<dbReference type="KEGG" id="azm:DM194_00745"/>
<accession>A0A2U9S1W5</accession>
<comment type="function">
    <text evidence="4">Activates KDO (a required 8-carbon sugar) for incorporation into bacterial lipopolysaccharide in Gram-negative bacteria.</text>
</comment>
<dbReference type="EMBL" id="CP029829">
    <property type="protein sequence ID" value="AWU92923.1"/>
    <property type="molecule type" value="Genomic_DNA"/>
</dbReference>
<dbReference type="NCBIfam" id="TIGR00466">
    <property type="entry name" value="kdsB"/>
    <property type="match status" value="1"/>
</dbReference>
<evidence type="ECO:0000256" key="4">
    <source>
        <dbReference type="HAMAP-Rule" id="MF_00057"/>
    </source>
</evidence>
<gene>
    <name evidence="4" type="primary">kdsB</name>
    <name evidence="5" type="ORF">DM194_00745</name>
</gene>
<proteinExistence type="inferred from homology"/>
<dbReference type="SUPFAM" id="SSF53448">
    <property type="entry name" value="Nucleotide-diphospho-sugar transferases"/>
    <property type="match status" value="1"/>
</dbReference>
<keyword evidence="4" id="KW-0963">Cytoplasm</keyword>
<keyword evidence="3 4" id="KW-0448">Lipopolysaccharide biosynthesis</keyword>
<dbReference type="GO" id="GO:0033468">
    <property type="term" value="P:CMP-keto-3-deoxy-D-manno-octulosonic acid biosynthetic process"/>
    <property type="evidence" value="ECO:0007669"/>
    <property type="project" value="UniProtKB-UniRule"/>
</dbReference>
<dbReference type="EC" id="2.7.7.38" evidence="4"/>
<dbReference type="NCBIfam" id="NF003948">
    <property type="entry name" value="PRK05450.1-1"/>
    <property type="match status" value="1"/>
</dbReference>
<evidence type="ECO:0000256" key="1">
    <source>
        <dbReference type="ARBA" id="ARBA00022679"/>
    </source>
</evidence>
<dbReference type="GO" id="GO:0008690">
    <property type="term" value="F:3-deoxy-manno-octulosonate cytidylyltransferase activity"/>
    <property type="evidence" value="ECO:0007669"/>
    <property type="project" value="UniProtKB-UniRule"/>
</dbReference>
<evidence type="ECO:0000256" key="2">
    <source>
        <dbReference type="ARBA" id="ARBA00022695"/>
    </source>
</evidence>
<organism evidence="5 6">
    <name type="scientific">Azospirillum ramasamyi</name>
    <dbReference type="NCBI Taxonomy" id="682998"/>
    <lineage>
        <taxon>Bacteria</taxon>
        <taxon>Pseudomonadati</taxon>
        <taxon>Pseudomonadota</taxon>
        <taxon>Alphaproteobacteria</taxon>
        <taxon>Rhodospirillales</taxon>
        <taxon>Azospirillaceae</taxon>
        <taxon>Azospirillum</taxon>
    </lineage>
</organism>
<evidence type="ECO:0000313" key="6">
    <source>
        <dbReference type="Proteomes" id="UP000249605"/>
    </source>
</evidence>
<comment type="pathway">
    <text evidence="4">Nucleotide-sugar biosynthesis; CMP-3-deoxy-D-manno-octulosonate biosynthesis; CMP-3-deoxy-D-manno-octulosonate from 3-deoxy-D-manno-octulosonate and CTP: step 1/1.</text>
</comment>